<dbReference type="AlphaFoldDB" id="Q1K2Z7"/>
<accession>Q1K2Z7</accession>
<protein>
    <recommendedName>
        <fullName evidence="2">DUF4124 domain-containing protein</fullName>
    </recommendedName>
</protein>
<dbReference type="EMBL" id="AAEW02000003">
    <property type="protein sequence ID" value="EAT16734.1"/>
    <property type="molecule type" value="Genomic_DNA"/>
</dbReference>
<reference evidence="3" key="1">
    <citation type="submission" date="2006-05" db="EMBL/GenBank/DDBJ databases">
        <title>Annotation of the draft genome assembly of Desulfuromonas acetoxidans DSM 684.</title>
        <authorList>
            <consortium name="US DOE Joint Genome Institute (JGI-ORNL)"/>
            <person name="Larimer F."/>
            <person name="Land M."/>
            <person name="Hauser L."/>
        </authorList>
    </citation>
    <scope>NUCLEOTIDE SEQUENCE [LARGE SCALE GENOMIC DNA]</scope>
    <source>
        <strain evidence="3">DSM 684</strain>
    </source>
</reference>
<comment type="caution">
    <text evidence="3">The sequence shown here is derived from an EMBL/GenBank/DDBJ whole genome shotgun (WGS) entry which is preliminary data.</text>
</comment>
<evidence type="ECO:0000259" key="2">
    <source>
        <dbReference type="Pfam" id="PF13511"/>
    </source>
</evidence>
<reference evidence="3" key="2">
    <citation type="submission" date="2006-05" db="EMBL/GenBank/DDBJ databases">
        <title>Sequencing of the draft genome and assembly of Desulfuromonas acetoxidans DSM 684.</title>
        <authorList>
            <consortium name="US DOE Joint Genome Institute (JGI-PGF)"/>
            <person name="Copeland A."/>
            <person name="Lucas S."/>
            <person name="Lapidus A."/>
            <person name="Barry K."/>
            <person name="Detter J.C."/>
            <person name="Glavina del Rio T."/>
            <person name="Hammon N."/>
            <person name="Israni S."/>
            <person name="Dalin E."/>
            <person name="Tice H."/>
            <person name="Bruce D."/>
            <person name="Pitluck S."/>
            <person name="Richardson P."/>
        </authorList>
    </citation>
    <scope>NUCLEOTIDE SEQUENCE [LARGE SCALE GENOMIC DNA]</scope>
    <source>
        <strain evidence="3">DSM 684</strain>
    </source>
</reference>
<keyword evidence="1" id="KW-0732">Signal</keyword>
<evidence type="ECO:0000313" key="3">
    <source>
        <dbReference type="EMBL" id="EAT16734.1"/>
    </source>
</evidence>
<proteinExistence type="predicted"/>
<organism evidence="3 4">
    <name type="scientific">Desulfuromonas acetoxidans (strain DSM 684 / 11070)</name>
    <dbReference type="NCBI Taxonomy" id="281689"/>
    <lineage>
        <taxon>Bacteria</taxon>
        <taxon>Pseudomonadati</taxon>
        <taxon>Thermodesulfobacteriota</taxon>
        <taxon>Desulfuromonadia</taxon>
        <taxon>Desulfuromonadales</taxon>
        <taxon>Desulfuromonadaceae</taxon>
        <taxon>Desulfuromonas</taxon>
    </lineage>
</organism>
<evidence type="ECO:0000313" key="4">
    <source>
        <dbReference type="Proteomes" id="UP000005695"/>
    </source>
</evidence>
<gene>
    <name evidence="3" type="ORF">Dace_1986</name>
</gene>
<sequence>MKKTIIILVLTLLTTPSFSADFYTWQDENGKLHVTDKPPECQNKDDVLVKEYSYSDHENNQPSETFQHRVYNQIDAVNDHRYQDATQVDTVQRKKEKQRFEKTIDVEKKMLKERIHYYKFRCAEINSPENRKNYCDGQQKLYEKKLDLLNRDPEEYFMRETRH</sequence>
<dbReference type="Proteomes" id="UP000005695">
    <property type="component" value="Unassembled WGS sequence"/>
</dbReference>
<name>Q1K2Z7_DESA6</name>
<dbReference type="RefSeq" id="WP_005998146.1">
    <property type="nucleotide sequence ID" value="NZ_AAEW02000003.1"/>
</dbReference>
<feature type="domain" description="DUF4124" evidence="2">
    <location>
        <begin position="10"/>
        <end position="42"/>
    </location>
</feature>
<evidence type="ECO:0000256" key="1">
    <source>
        <dbReference type="SAM" id="SignalP"/>
    </source>
</evidence>
<dbReference type="Pfam" id="PF13511">
    <property type="entry name" value="DUF4124"/>
    <property type="match status" value="1"/>
</dbReference>
<keyword evidence="4" id="KW-1185">Reference proteome</keyword>
<dbReference type="InterPro" id="IPR025392">
    <property type="entry name" value="DUF4124"/>
</dbReference>
<feature type="chain" id="PRO_5004192433" description="DUF4124 domain-containing protein" evidence="1">
    <location>
        <begin position="20"/>
        <end position="163"/>
    </location>
</feature>
<feature type="signal peptide" evidence="1">
    <location>
        <begin position="1"/>
        <end position="19"/>
    </location>
</feature>